<evidence type="ECO:0000313" key="1">
    <source>
        <dbReference type="EMBL" id="KAF0909811.1"/>
    </source>
</evidence>
<sequence length="62" mass="6649">MAAQLGGDRALCWGSTADGACKGGLANSGALEKSAGTGRERRSKQNDWSVRIWRRWSIGGQR</sequence>
<organism evidence="1 2">
    <name type="scientific">Oryza meyeriana var. granulata</name>
    <dbReference type="NCBI Taxonomy" id="110450"/>
    <lineage>
        <taxon>Eukaryota</taxon>
        <taxon>Viridiplantae</taxon>
        <taxon>Streptophyta</taxon>
        <taxon>Embryophyta</taxon>
        <taxon>Tracheophyta</taxon>
        <taxon>Spermatophyta</taxon>
        <taxon>Magnoliopsida</taxon>
        <taxon>Liliopsida</taxon>
        <taxon>Poales</taxon>
        <taxon>Poaceae</taxon>
        <taxon>BOP clade</taxon>
        <taxon>Oryzoideae</taxon>
        <taxon>Oryzeae</taxon>
        <taxon>Oryzinae</taxon>
        <taxon>Oryza</taxon>
        <taxon>Oryza meyeriana</taxon>
    </lineage>
</organism>
<dbReference type="EMBL" id="SPHZ02000006">
    <property type="protein sequence ID" value="KAF0909811.1"/>
    <property type="molecule type" value="Genomic_DNA"/>
</dbReference>
<name>A0A6G1DBL2_9ORYZ</name>
<evidence type="ECO:0000313" key="2">
    <source>
        <dbReference type="Proteomes" id="UP000479710"/>
    </source>
</evidence>
<dbReference type="AlphaFoldDB" id="A0A6G1DBL2"/>
<reference evidence="1 2" key="1">
    <citation type="submission" date="2019-11" db="EMBL/GenBank/DDBJ databases">
        <title>Whole genome sequence of Oryza granulata.</title>
        <authorList>
            <person name="Li W."/>
        </authorList>
    </citation>
    <scope>NUCLEOTIDE SEQUENCE [LARGE SCALE GENOMIC DNA]</scope>
    <source>
        <strain evidence="2">cv. Menghai</strain>
        <tissue evidence="1">Leaf</tissue>
    </source>
</reference>
<protein>
    <submittedName>
        <fullName evidence="1">Uncharacterized protein</fullName>
    </submittedName>
</protein>
<proteinExistence type="predicted"/>
<comment type="caution">
    <text evidence="1">The sequence shown here is derived from an EMBL/GenBank/DDBJ whole genome shotgun (WGS) entry which is preliminary data.</text>
</comment>
<keyword evidence="2" id="KW-1185">Reference proteome</keyword>
<gene>
    <name evidence="1" type="ORF">E2562_000130</name>
</gene>
<accession>A0A6G1DBL2</accession>
<dbReference type="Proteomes" id="UP000479710">
    <property type="component" value="Unassembled WGS sequence"/>
</dbReference>